<feature type="transmembrane region" description="Helical" evidence="7">
    <location>
        <begin position="94"/>
        <end position="112"/>
    </location>
</feature>
<accession>A0AAW9SA83</accession>
<dbReference type="Gene3D" id="2.30.30.60">
    <property type="match status" value="1"/>
</dbReference>
<dbReference type="EMBL" id="JBDKWZ010000011">
    <property type="protein sequence ID" value="MEN7549894.1"/>
    <property type="molecule type" value="Genomic_DNA"/>
</dbReference>
<dbReference type="Pfam" id="PF21088">
    <property type="entry name" value="MS_channel_1st"/>
    <property type="match status" value="1"/>
</dbReference>
<feature type="domain" description="Mechanosensitive ion channel MscS C-terminal" evidence="9">
    <location>
        <begin position="187"/>
        <end position="272"/>
    </location>
</feature>
<dbReference type="InterPro" id="IPR010920">
    <property type="entry name" value="LSM_dom_sf"/>
</dbReference>
<evidence type="ECO:0000256" key="3">
    <source>
        <dbReference type="ARBA" id="ARBA00022475"/>
    </source>
</evidence>
<comment type="caution">
    <text evidence="11">The sequence shown here is derived from an EMBL/GenBank/DDBJ whole genome shotgun (WGS) entry which is preliminary data.</text>
</comment>
<keyword evidence="3" id="KW-1003">Cell membrane</keyword>
<organism evidence="11 12">
    <name type="scientific">Rapidithrix thailandica</name>
    <dbReference type="NCBI Taxonomy" id="413964"/>
    <lineage>
        <taxon>Bacteria</taxon>
        <taxon>Pseudomonadati</taxon>
        <taxon>Bacteroidota</taxon>
        <taxon>Cytophagia</taxon>
        <taxon>Cytophagales</taxon>
        <taxon>Flammeovirgaceae</taxon>
        <taxon>Rapidithrix</taxon>
    </lineage>
</organism>
<evidence type="ECO:0000256" key="4">
    <source>
        <dbReference type="ARBA" id="ARBA00022692"/>
    </source>
</evidence>
<comment type="similarity">
    <text evidence="2">Belongs to the MscS (TC 1.A.23) family.</text>
</comment>
<evidence type="ECO:0000256" key="7">
    <source>
        <dbReference type="SAM" id="Phobius"/>
    </source>
</evidence>
<dbReference type="InterPro" id="IPR049278">
    <property type="entry name" value="MS_channel_C"/>
</dbReference>
<dbReference type="InterPro" id="IPR006685">
    <property type="entry name" value="MscS_channel_2nd"/>
</dbReference>
<evidence type="ECO:0000256" key="2">
    <source>
        <dbReference type="ARBA" id="ARBA00008017"/>
    </source>
</evidence>
<dbReference type="PANTHER" id="PTHR30221">
    <property type="entry name" value="SMALL-CONDUCTANCE MECHANOSENSITIVE CHANNEL"/>
    <property type="match status" value="1"/>
</dbReference>
<dbReference type="SUPFAM" id="SSF50182">
    <property type="entry name" value="Sm-like ribonucleoproteins"/>
    <property type="match status" value="1"/>
</dbReference>
<keyword evidence="4 7" id="KW-0812">Transmembrane</keyword>
<evidence type="ECO:0000313" key="12">
    <source>
        <dbReference type="Proteomes" id="UP001403385"/>
    </source>
</evidence>
<dbReference type="InterPro" id="IPR011066">
    <property type="entry name" value="MscS_channel_C_sf"/>
</dbReference>
<feature type="domain" description="Mechanosensitive ion channel MscS" evidence="8">
    <location>
        <begin position="114"/>
        <end position="180"/>
    </location>
</feature>
<evidence type="ECO:0000256" key="6">
    <source>
        <dbReference type="ARBA" id="ARBA00023136"/>
    </source>
</evidence>
<protein>
    <submittedName>
        <fullName evidence="11">Mechanosensitive ion channel family protein</fullName>
    </submittedName>
</protein>
<dbReference type="SUPFAM" id="SSF82861">
    <property type="entry name" value="Mechanosensitive channel protein MscS (YggB), transmembrane region"/>
    <property type="match status" value="1"/>
</dbReference>
<comment type="subcellular location">
    <subcellularLocation>
        <location evidence="1">Cell membrane</location>
        <topology evidence="1">Multi-pass membrane protein</topology>
    </subcellularLocation>
</comment>
<dbReference type="Pfam" id="PF21082">
    <property type="entry name" value="MS_channel_3rd"/>
    <property type="match status" value="1"/>
</dbReference>
<dbReference type="Pfam" id="PF00924">
    <property type="entry name" value="MS_channel_2nd"/>
    <property type="match status" value="1"/>
</dbReference>
<dbReference type="InterPro" id="IPR023408">
    <property type="entry name" value="MscS_beta-dom_sf"/>
</dbReference>
<feature type="transmembrane region" description="Helical" evidence="7">
    <location>
        <begin position="26"/>
        <end position="47"/>
    </location>
</feature>
<dbReference type="AlphaFoldDB" id="A0AAW9SA83"/>
<dbReference type="PANTHER" id="PTHR30221:SF1">
    <property type="entry name" value="SMALL-CONDUCTANCE MECHANOSENSITIVE CHANNEL"/>
    <property type="match status" value="1"/>
</dbReference>
<dbReference type="InterPro" id="IPR011014">
    <property type="entry name" value="MscS_channel_TM-2"/>
</dbReference>
<dbReference type="RefSeq" id="WP_346822672.1">
    <property type="nucleotide sequence ID" value="NZ_JBDKWZ010000011.1"/>
</dbReference>
<evidence type="ECO:0000313" key="11">
    <source>
        <dbReference type="EMBL" id="MEN7549894.1"/>
    </source>
</evidence>
<evidence type="ECO:0000256" key="5">
    <source>
        <dbReference type="ARBA" id="ARBA00022989"/>
    </source>
</evidence>
<feature type="transmembrane region" description="Helical" evidence="7">
    <location>
        <begin position="67"/>
        <end position="88"/>
    </location>
</feature>
<reference evidence="11 12" key="1">
    <citation type="submission" date="2024-04" db="EMBL/GenBank/DDBJ databases">
        <title>Novel genus in family Flammeovirgaceae.</title>
        <authorList>
            <person name="Nguyen T.H."/>
            <person name="Vuong T.Q."/>
            <person name="Le H."/>
            <person name="Kim S.-G."/>
        </authorList>
    </citation>
    <scope>NUCLEOTIDE SEQUENCE [LARGE SCALE GENOMIC DNA]</scope>
    <source>
        <strain evidence="11 12">JCM 23209</strain>
    </source>
</reference>
<keyword evidence="5 7" id="KW-1133">Transmembrane helix</keyword>
<dbReference type="Proteomes" id="UP001403385">
    <property type="component" value="Unassembled WGS sequence"/>
</dbReference>
<keyword evidence="12" id="KW-1185">Reference proteome</keyword>
<evidence type="ECO:0000259" key="9">
    <source>
        <dbReference type="Pfam" id="PF21082"/>
    </source>
</evidence>
<dbReference type="Gene3D" id="3.30.70.100">
    <property type="match status" value="1"/>
</dbReference>
<dbReference type="Gene3D" id="1.10.287.1260">
    <property type="match status" value="1"/>
</dbReference>
<dbReference type="InterPro" id="IPR045275">
    <property type="entry name" value="MscS_archaea/bacteria_type"/>
</dbReference>
<dbReference type="InterPro" id="IPR049142">
    <property type="entry name" value="MS_channel_1st"/>
</dbReference>
<evidence type="ECO:0000256" key="1">
    <source>
        <dbReference type="ARBA" id="ARBA00004651"/>
    </source>
</evidence>
<gene>
    <name evidence="11" type="ORF">AAG747_18360</name>
</gene>
<sequence>MKEILELGKKIVEEKIVNWLVGFIDLLPNLLIATFVIVVTLQIAKLLKKASLSLFEKFIDNVTIRRLFSILLYYFVVIEGILITLNILNLDETVTSLLAGAGIIGLGLSFAFQNIATNIISGIIIAVERPLRVGDLIEINEYMGVVKQIDLRVVHLKTFDGQIVLIPSKEIIENPFTNFHSTPGRKVKLEVGVSYAENLEFVQNVVRNTLMDLPYITYKDDMLINYTTFNESSIDFEVYFWINSNHQADYLMAKNKAIIEIKKAFDQNDISIPWPIRTIDFNIKGGKALSEQINHPFKNQADQNSKM</sequence>
<evidence type="ECO:0000259" key="8">
    <source>
        <dbReference type="Pfam" id="PF00924"/>
    </source>
</evidence>
<evidence type="ECO:0000259" key="10">
    <source>
        <dbReference type="Pfam" id="PF21088"/>
    </source>
</evidence>
<keyword evidence="6 7" id="KW-0472">Membrane</keyword>
<dbReference type="GO" id="GO:0008381">
    <property type="term" value="F:mechanosensitive monoatomic ion channel activity"/>
    <property type="evidence" value="ECO:0007669"/>
    <property type="project" value="InterPro"/>
</dbReference>
<dbReference type="GO" id="GO:0005886">
    <property type="term" value="C:plasma membrane"/>
    <property type="evidence" value="ECO:0007669"/>
    <property type="project" value="UniProtKB-SubCell"/>
</dbReference>
<name>A0AAW9SA83_9BACT</name>
<feature type="domain" description="Mechanosensitive ion channel transmembrane helices 2/3" evidence="10">
    <location>
        <begin position="71"/>
        <end position="113"/>
    </location>
</feature>
<dbReference type="SUPFAM" id="SSF82689">
    <property type="entry name" value="Mechanosensitive channel protein MscS (YggB), C-terminal domain"/>
    <property type="match status" value="1"/>
</dbReference>
<proteinExistence type="inferred from homology"/>